<sequence length="292" mass="29769">MDRFVFLTLDGLSRGAVYAAFALALVLIWRAARVVNFAQGAMAVAAAYVAYSVSAATGSYWLGFLAALAAGLLLGAVVDRVVMRHVDHASPLNPVIVALGLVLLIQAVLGMVYGSEFRPAGTPFSRSALTVGGFALVSPYDLFVFGAVAVVVGALAWIFARTAVGLRMRAAAFAPEVSRLLGVNVGGMLTLGWALASGVGALAAMLVIPTELGLHPHAMDLVFVSAFTAAVVGGLDSPPGAVVGGLVVGLVLSYVSGYAGSDLTPLAVLVLLLAVLLVRPGGLFAPVAARRV</sequence>
<evidence type="ECO:0000313" key="10">
    <source>
        <dbReference type="EMBL" id="SBV25451.1"/>
    </source>
</evidence>
<keyword evidence="4 9" id="KW-0812">Transmembrane</keyword>
<keyword evidence="2" id="KW-0813">Transport</keyword>
<evidence type="ECO:0000256" key="6">
    <source>
        <dbReference type="ARBA" id="ARBA00022989"/>
    </source>
</evidence>
<feature type="transmembrane region" description="Helical" evidence="9">
    <location>
        <begin position="242"/>
        <end position="260"/>
    </location>
</feature>
<dbReference type="AlphaFoldDB" id="A0A1C3MYR2"/>
<comment type="subcellular location">
    <subcellularLocation>
        <location evidence="1">Cell membrane</location>
        <topology evidence="1">Multi-pass membrane protein</topology>
    </subcellularLocation>
</comment>
<keyword evidence="3" id="KW-1003">Cell membrane</keyword>
<protein>
    <submittedName>
        <fullName evidence="10">Branched-chain amino acid transport system permease protein</fullName>
    </submittedName>
</protein>
<evidence type="ECO:0000256" key="5">
    <source>
        <dbReference type="ARBA" id="ARBA00022970"/>
    </source>
</evidence>
<name>A0A1C3MYR2_9ACTN</name>
<evidence type="ECO:0000256" key="7">
    <source>
        <dbReference type="ARBA" id="ARBA00023136"/>
    </source>
</evidence>
<evidence type="ECO:0000256" key="4">
    <source>
        <dbReference type="ARBA" id="ARBA00022692"/>
    </source>
</evidence>
<comment type="similarity">
    <text evidence="8">Belongs to the binding-protein-dependent transport system permease family. LivHM subfamily.</text>
</comment>
<dbReference type="GO" id="GO:0005886">
    <property type="term" value="C:plasma membrane"/>
    <property type="evidence" value="ECO:0007669"/>
    <property type="project" value="UniProtKB-SubCell"/>
</dbReference>
<reference evidence="11" key="1">
    <citation type="submission" date="2016-06" db="EMBL/GenBank/DDBJ databases">
        <authorList>
            <person name="Varghese N."/>
        </authorList>
    </citation>
    <scope>NUCLEOTIDE SEQUENCE [LARGE SCALE GENOMIC DNA]</scope>
    <source>
        <strain evidence="11">DSM 45344</strain>
    </source>
</reference>
<keyword evidence="6 9" id="KW-1133">Transmembrane helix</keyword>
<feature type="transmembrane region" description="Helical" evidence="9">
    <location>
        <begin position="214"/>
        <end position="235"/>
    </location>
</feature>
<dbReference type="GO" id="GO:0006865">
    <property type="term" value="P:amino acid transport"/>
    <property type="evidence" value="ECO:0007669"/>
    <property type="project" value="UniProtKB-KW"/>
</dbReference>
<evidence type="ECO:0000256" key="3">
    <source>
        <dbReference type="ARBA" id="ARBA00022475"/>
    </source>
</evidence>
<dbReference type="PANTHER" id="PTHR11795">
    <property type="entry name" value="BRANCHED-CHAIN AMINO ACID TRANSPORT SYSTEM PERMEASE PROTEIN LIVH"/>
    <property type="match status" value="1"/>
</dbReference>
<feature type="transmembrane region" description="Helical" evidence="9">
    <location>
        <begin position="266"/>
        <end position="289"/>
    </location>
</feature>
<evidence type="ECO:0000256" key="9">
    <source>
        <dbReference type="SAM" id="Phobius"/>
    </source>
</evidence>
<dbReference type="STRING" id="307121.GA0070620_0927"/>
<evidence type="ECO:0000256" key="2">
    <source>
        <dbReference type="ARBA" id="ARBA00022448"/>
    </source>
</evidence>
<dbReference type="OrthoDB" id="3572933at2"/>
<dbReference type="InterPro" id="IPR052157">
    <property type="entry name" value="BCAA_transport_permease"/>
</dbReference>
<keyword evidence="5" id="KW-0029">Amino-acid transport</keyword>
<accession>A0A1C3MYR2</accession>
<dbReference type="Pfam" id="PF02653">
    <property type="entry name" value="BPD_transp_2"/>
    <property type="match status" value="1"/>
</dbReference>
<dbReference type="GO" id="GO:0022857">
    <property type="term" value="F:transmembrane transporter activity"/>
    <property type="evidence" value="ECO:0007669"/>
    <property type="project" value="InterPro"/>
</dbReference>
<feature type="transmembrane region" description="Helical" evidence="9">
    <location>
        <begin position="36"/>
        <end position="54"/>
    </location>
</feature>
<evidence type="ECO:0000256" key="1">
    <source>
        <dbReference type="ARBA" id="ARBA00004651"/>
    </source>
</evidence>
<feature type="transmembrane region" description="Helical" evidence="9">
    <location>
        <begin position="181"/>
        <end position="208"/>
    </location>
</feature>
<dbReference type="EMBL" id="LT598496">
    <property type="protein sequence ID" value="SBV25451.1"/>
    <property type="molecule type" value="Genomic_DNA"/>
</dbReference>
<evidence type="ECO:0000256" key="8">
    <source>
        <dbReference type="ARBA" id="ARBA00037998"/>
    </source>
</evidence>
<feature type="transmembrane region" description="Helical" evidence="9">
    <location>
        <begin position="134"/>
        <end position="160"/>
    </location>
</feature>
<keyword evidence="11" id="KW-1185">Reference proteome</keyword>
<dbReference type="CDD" id="cd06582">
    <property type="entry name" value="TM_PBP1_LivH_like"/>
    <property type="match status" value="1"/>
</dbReference>
<feature type="transmembrane region" description="Helical" evidence="9">
    <location>
        <begin position="60"/>
        <end position="83"/>
    </location>
</feature>
<dbReference type="RefSeq" id="WP_091588708.1">
    <property type="nucleotide sequence ID" value="NZ_JBHRWG010000007.1"/>
</dbReference>
<gene>
    <name evidence="10" type="ORF">GA0070620_0927</name>
</gene>
<dbReference type="PATRIC" id="fig|307121.4.peg.955"/>
<proteinExistence type="inferred from homology"/>
<dbReference type="Proteomes" id="UP000199393">
    <property type="component" value="Chromosome I"/>
</dbReference>
<dbReference type="PANTHER" id="PTHR11795:SF451">
    <property type="entry name" value="ABC TRANSPORTER PERMEASE PROTEIN"/>
    <property type="match status" value="1"/>
</dbReference>
<feature type="transmembrane region" description="Helical" evidence="9">
    <location>
        <begin position="12"/>
        <end position="29"/>
    </location>
</feature>
<evidence type="ECO:0000313" key="11">
    <source>
        <dbReference type="Proteomes" id="UP000199393"/>
    </source>
</evidence>
<organism evidence="10 11">
    <name type="scientific">Micromonospora krabiensis</name>
    <dbReference type="NCBI Taxonomy" id="307121"/>
    <lineage>
        <taxon>Bacteria</taxon>
        <taxon>Bacillati</taxon>
        <taxon>Actinomycetota</taxon>
        <taxon>Actinomycetes</taxon>
        <taxon>Micromonosporales</taxon>
        <taxon>Micromonosporaceae</taxon>
        <taxon>Micromonospora</taxon>
    </lineage>
</organism>
<keyword evidence="7 9" id="KW-0472">Membrane</keyword>
<feature type="transmembrane region" description="Helical" evidence="9">
    <location>
        <begin position="95"/>
        <end position="114"/>
    </location>
</feature>
<dbReference type="InterPro" id="IPR001851">
    <property type="entry name" value="ABC_transp_permease"/>
</dbReference>